<keyword evidence="1" id="KW-0812">Transmembrane</keyword>
<dbReference type="Gene3D" id="4.10.1060.50">
    <property type="match status" value="1"/>
</dbReference>
<sequence>MMSSWGVPAVLLILIVAYAFITKYAMVKVIVGAGLLVPGLIAIIYGFTMFNSIDYSLVPTLFLITSGAVLITVGGMLLFRSAKRTRRLSGAQQIQANQYVETEQSAVQTSQGKTDSKATAATETVCEECGALNPIRNTYCTQCGERLPNLSLLYRKRKK</sequence>
<protein>
    <recommendedName>
        <fullName evidence="4">Zinc ribbon domain-containing protein</fullName>
    </recommendedName>
</protein>
<evidence type="ECO:0000313" key="2">
    <source>
        <dbReference type="EMBL" id="KIL34576.1"/>
    </source>
</evidence>
<evidence type="ECO:0008006" key="4">
    <source>
        <dbReference type="Google" id="ProtNLM"/>
    </source>
</evidence>
<dbReference type="EMBL" id="JXAL01000029">
    <property type="protein sequence ID" value="KIL34576.1"/>
    <property type="molecule type" value="Genomic_DNA"/>
</dbReference>
<feature type="transmembrane region" description="Helical" evidence="1">
    <location>
        <begin position="29"/>
        <end position="50"/>
    </location>
</feature>
<organism evidence="2 3">
    <name type="scientific">Cohnella kolymensis</name>
    <dbReference type="NCBI Taxonomy" id="1590652"/>
    <lineage>
        <taxon>Bacteria</taxon>
        <taxon>Bacillati</taxon>
        <taxon>Bacillota</taxon>
        <taxon>Bacilli</taxon>
        <taxon>Bacillales</taxon>
        <taxon>Paenibacillaceae</taxon>
        <taxon>Cohnella</taxon>
    </lineage>
</organism>
<feature type="transmembrane region" description="Helical" evidence="1">
    <location>
        <begin position="56"/>
        <end position="79"/>
    </location>
</feature>
<evidence type="ECO:0000256" key="1">
    <source>
        <dbReference type="SAM" id="Phobius"/>
    </source>
</evidence>
<dbReference type="RefSeq" id="WP_041066802.1">
    <property type="nucleotide sequence ID" value="NZ_JXAL01000029.1"/>
</dbReference>
<dbReference type="InterPro" id="IPR038587">
    <property type="entry name" value="Ribosomal_eL40_sf"/>
</dbReference>
<keyword evidence="1" id="KW-0472">Membrane</keyword>
<accession>A0ABR5A0K5</accession>
<evidence type="ECO:0000313" key="3">
    <source>
        <dbReference type="Proteomes" id="UP000054526"/>
    </source>
</evidence>
<keyword evidence="1" id="KW-1133">Transmembrane helix</keyword>
<keyword evidence="3" id="KW-1185">Reference proteome</keyword>
<feature type="transmembrane region" description="Helical" evidence="1">
    <location>
        <begin position="6"/>
        <end position="22"/>
    </location>
</feature>
<reference evidence="2 3" key="1">
    <citation type="submission" date="2014-12" db="EMBL/GenBank/DDBJ databases">
        <title>Draft genome sequence of Cohnella kolymensis strain B-2846.</title>
        <authorList>
            <person name="Karlyshev A.V."/>
            <person name="Kudryashova E.B."/>
        </authorList>
    </citation>
    <scope>NUCLEOTIDE SEQUENCE [LARGE SCALE GENOMIC DNA]</scope>
    <source>
        <strain evidence="2 3">VKM B-2846</strain>
    </source>
</reference>
<gene>
    <name evidence="2" type="ORF">SD71_19175</name>
</gene>
<name>A0ABR5A0K5_9BACL</name>
<proteinExistence type="predicted"/>
<comment type="caution">
    <text evidence="2">The sequence shown here is derived from an EMBL/GenBank/DDBJ whole genome shotgun (WGS) entry which is preliminary data.</text>
</comment>
<dbReference type="Proteomes" id="UP000054526">
    <property type="component" value="Unassembled WGS sequence"/>
</dbReference>